<dbReference type="EMBL" id="CAMXCT020003892">
    <property type="protein sequence ID" value="CAL1160167.1"/>
    <property type="molecule type" value="Genomic_DNA"/>
</dbReference>
<sequence>MPKSKCNGRTLLLAFALLARAWSRHQEALFPLDGRNFTWAMRAYPRMMLFFYAPWCGHSRGVEPEVKKAAELLQGNVAFAKIDASLEVEVAEEFGLSAYPGLFLVQKGGFEEFGGRRAGAAIVDWVRSKVGPALEVVNRTDQLQEAFERRGVHSAVVASGSTGLQEILTRIAEKNRDWGRFYFLKDTDANQVSVLRGLSEFVDAPFEVDIDRQALEPDILSFIQAEKLPVLGEISEENFYHYETSGAEALLWVIFANNTGLPCWADQCRQQAQEHQKSLRSIATEFPQIKVRTKCVVEKVLG</sequence>
<dbReference type="Proteomes" id="UP001152797">
    <property type="component" value="Unassembled WGS sequence"/>
</dbReference>
<dbReference type="EMBL" id="CAMXCT010003892">
    <property type="protein sequence ID" value="CAI4006792.1"/>
    <property type="molecule type" value="Genomic_DNA"/>
</dbReference>
<dbReference type="Pfam" id="PF00085">
    <property type="entry name" value="Thioredoxin"/>
    <property type="match status" value="1"/>
</dbReference>
<dbReference type="InterPro" id="IPR013766">
    <property type="entry name" value="Thioredoxin_domain"/>
</dbReference>
<reference evidence="5" key="2">
    <citation type="submission" date="2024-04" db="EMBL/GenBank/DDBJ databases">
        <authorList>
            <person name="Chen Y."/>
            <person name="Shah S."/>
            <person name="Dougan E. K."/>
            <person name="Thang M."/>
            <person name="Chan C."/>
        </authorList>
    </citation>
    <scope>NUCLEOTIDE SEQUENCE [LARGE SCALE GENOMIC DNA]</scope>
</reference>
<dbReference type="GO" id="GO:0034976">
    <property type="term" value="P:response to endoplasmic reticulum stress"/>
    <property type="evidence" value="ECO:0007669"/>
    <property type="project" value="TreeGrafter"/>
</dbReference>
<dbReference type="GO" id="GO:0005783">
    <property type="term" value="C:endoplasmic reticulum"/>
    <property type="evidence" value="ECO:0007669"/>
    <property type="project" value="TreeGrafter"/>
</dbReference>
<dbReference type="GO" id="GO:0006457">
    <property type="term" value="P:protein folding"/>
    <property type="evidence" value="ECO:0007669"/>
    <property type="project" value="TreeGrafter"/>
</dbReference>
<keyword evidence="7" id="KW-1185">Reference proteome</keyword>
<reference evidence="4" key="1">
    <citation type="submission" date="2022-10" db="EMBL/GenBank/DDBJ databases">
        <authorList>
            <person name="Chen Y."/>
            <person name="Dougan E. K."/>
            <person name="Chan C."/>
            <person name="Rhodes N."/>
            <person name="Thang M."/>
        </authorList>
    </citation>
    <scope>NUCLEOTIDE SEQUENCE</scope>
</reference>
<comment type="caution">
    <text evidence="4">The sequence shown here is derived from an EMBL/GenBank/DDBJ whole genome shotgun (WGS) entry which is preliminary data.</text>
</comment>
<dbReference type="GO" id="GO:0003756">
    <property type="term" value="F:protein disulfide isomerase activity"/>
    <property type="evidence" value="ECO:0007669"/>
    <property type="project" value="TreeGrafter"/>
</dbReference>
<dbReference type="OrthoDB" id="2121326at2759"/>
<dbReference type="InterPro" id="IPR036249">
    <property type="entry name" value="Thioredoxin-like_sf"/>
</dbReference>
<evidence type="ECO:0000259" key="3">
    <source>
        <dbReference type="PROSITE" id="PS51352"/>
    </source>
</evidence>
<accession>A0A9P1GDI8</accession>
<dbReference type="SUPFAM" id="SSF52833">
    <property type="entry name" value="Thioredoxin-like"/>
    <property type="match status" value="1"/>
</dbReference>
<evidence type="ECO:0000313" key="6">
    <source>
        <dbReference type="EMBL" id="CAL4794104.1"/>
    </source>
</evidence>
<dbReference type="EMBL" id="CAMXCT030003892">
    <property type="protein sequence ID" value="CAL4794104.1"/>
    <property type="molecule type" value="Genomic_DNA"/>
</dbReference>
<dbReference type="PANTHER" id="PTHR18929">
    <property type="entry name" value="PROTEIN DISULFIDE ISOMERASE"/>
    <property type="match status" value="1"/>
</dbReference>
<evidence type="ECO:0000256" key="1">
    <source>
        <dbReference type="ARBA" id="ARBA00006347"/>
    </source>
</evidence>
<dbReference type="Gene3D" id="3.40.30.10">
    <property type="entry name" value="Glutaredoxin"/>
    <property type="match status" value="1"/>
</dbReference>
<gene>
    <name evidence="4" type="ORF">C1SCF055_LOCUS32399</name>
</gene>
<name>A0A9P1GDI8_9DINO</name>
<protein>
    <submittedName>
        <fullName evidence="6">Protein disulfide-isomerase A2</fullName>
    </submittedName>
</protein>
<dbReference type="PROSITE" id="PS51352">
    <property type="entry name" value="THIOREDOXIN_2"/>
    <property type="match status" value="1"/>
</dbReference>
<evidence type="ECO:0000313" key="5">
    <source>
        <dbReference type="EMBL" id="CAL1160167.1"/>
    </source>
</evidence>
<keyword evidence="2" id="KW-0732">Signal</keyword>
<evidence type="ECO:0000313" key="7">
    <source>
        <dbReference type="Proteomes" id="UP001152797"/>
    </source>
</evidence>
<proteinExistence type="inferred from homology"/>
<dbReference type="CDD" id="cd02961">
    <property type="entry name" value="PDI_a_family"/>
    <property type="match status" value="1"/>
</dbReference>
<feature type="domain" description="Thioredoxin" evidence="3">
    <location>
        <begin position="18"/>
        <end position="145"/>
    </location>
</feature>
<evidence type="ECO:0000256" key="2">
    <source>
        <dbReference type="SAM" id="SignalP"/>
    </source>
</evidence>
<feature type="signal peptide" evidence="2">
    <location>
        <begin position="1"/>
        <end position="23"/>
    </location>
</feature>
<feature type="chain" id="PRO_5043272702" evidence="2">
    <location>
        <begin position="24"/>
        <end position="302"/>
    </location>
</feature>
<evidence type="ECO:0000313" key="4">
    <source>
        <dbReference type="EMBL" id="CAI4006792.1"/>
    </source>
</evidence>
<comment type="similarity">
    <text evidence="1">Belongs to the protein disulfide isomerase family.</text>
</comment>
<organism evidence="4">
    <name type="scientific">Cladocopium goreaui</name>
    <dbReference type="NCBI Taxonomy" id="2562237"/>
    <lineage>
        <taxon>Eukaryota</taxon>
        <taxon>Sar</taxon>
        <taxon>Alveolata</taxon>
        <taxon>Dinophyceae</taxon>
        <taxon>Suessiales</taxon>
        <taxon>Symbiodiniaceae</taxon>
        <taxon>Cladocopium</taxon>
    </lineage>
</organism>
<dbReference type="AlphaFoldDB" id="A0A9P1GDI8"/>